<keyword evidence="4" id="KW-1185">Reference proteome</keyword>
<proteinExistence type="predicted"/>
<dbReference type="AlphaFoldDB" id="A0A518EPW2"/>
<feature type="domain" description="DUF374" evidence="2">
    <location>
        <begin position="104"/>
        <end position="164"/>
    </location>
</feature>
<evidence type="ECO:0000256" key="1">
    <source>
        <dbReference type="SAM" id="MobiDB-lite"/>
    </source>
</evidence>
<dbReference type="Proteomes" id="UP000320390">
    <property type="component" value="Chromosome"/>
</dbReference>
<gene>
    <name evidence="3" type="ORF">Poly30_16210</name>
</gene>
<dbReference type="RefSeq" id="WP_145196023.1">
    <property type="nucleotide sequence ID" value="NZ_CP036434.1"/>
</dbReference>
<dbReference type="CDD" id="cd07983">
    <property type="entry name" value="LPLAT_DUF374-like"/>
    <property type="match status" value="1"/>
</dbReference>
<dbReference type="Pfam" id="PF04028">
    <property type="entry name" value="DUF374"/>
    <property type="match status" value="1"/>
</dbReference>
<organism evidence="3 4">
    <name type="scientific">Saltatorellus ferox</name>
    <dbReference type="NCBI Taxonomy" id="2528018"/>
    <lineage>
        <taxon>Bacteria</taxon>
        <taxon>Pseudomonadati</taxon>
        <taxon>Planctomycetota</taxon>
        <taxon>Planctomycetia</taxon>
        <taxon>Planctomycetia incertae sedis</taxon>
        <taxon>Saltatorellus</taxon>
    </lineage>
</organism>
<evidence type="ECO:0000313" key="3">
    <source>
        <dbReference type="EMBL" id="QDV06116.1"/>
    </source>
</evidence>
<reference evidence="3 4" key="1">
    <citation type="submission" date="2019-02" db="EMBL/GenBank/DDBJ databases">
        <title>Deep-cultivation of Planctomycetes and their phenomic and genomic characterization uncovers novel biology.</title>
        <authorList>
            <person name="Wiegand S."/>
            <person name="Jogler M."/>
            <person name="Boedeker C."/>
            <person name="Pinto D."/>
            <person name="Vollmers J."/>
            <person name="Rivas-Marin E."/>
            <person name="Kohn T."/>
            <person name="Peeters S.H."/>
            <person name="Heuer A."/>
            <person name="Rast P."/>
            <person name="Oberbeckmann S."/>
            <person name="Bunk B."/>
            <person name="Jeske O."/>
            <person name="Meyerdierks A."/>
            <person name="Storesund J.E."/>
            <person name="Kallscheuer N."/>
            <person name="Luecker S."/>
            <person name="Lage O.M."/>
            <person name="Pohl T."/>
            <person name="Merkel B.J."/>
            <person name="Hornburger P."/>
            <person name="Mueller R.-W."/>
            <person name="Bruemmer F."/>
            <person name="Labrenz M."/>
            <person name="Spormann A.M."/>
            <person name="Op den Camp H."/>
            <person name="Overmann J."/>
            <person name="Amann R."/>
            <person name="Jetten M.S.M."/>
            <person name="Mascher T."/>
            <person name="Medema M.H."/>
            <person name="Devos D.P."/>
            <person name="Kaster A.-K."/>
            <person name="Ovreas L."/>
            <person name="Rohde M."/>
            <person name="Galperin M.Y."/>
            <person name="Jogler C."/>
        </authorList>
    </citation>
    <scope>NUCLEOTIDE SEQUENCE [LARGE SCALE GENOMIC DNA]</scope>
    <source>
        <strain evidence="3 4">Poly30</strain>
    </source>
</reference>
<protein>
    <recommendedName>
        <fullName evidence="2">DUF374 domain-containing protein</fullName>
    </recommendedName>
</protein>
<sequence length="252" mass="27694">MSGPRGEDEGEPKVVLPERERKAPSVQKPMPKWRTQLFPKFAAPLALALRLYWRSVRLHVTGDEHLAELLATGTRFIPCCWHQRQVFAIAYLRRLRALGVNPGALVSPSKDGELGARLLSKLGVTAVRGSGRRSGALAMRDMYLAIKDQDLSPLIAPDGSTGPAHHFKPGAIMLARLSGSPVVPISFACKRGIKLRTWDRLLLPLPFTRVELVVGVPIELEPIMAMTESQETIDRMGAALTDVEEIAEGLVR</sequence>
<dbReference type="OrthoDB" id="9810508at2"/>
<accession>A0A518EPW2</accession>
<name>A0A518EPW2_9BACT</name>
<dbReference type="InterPro" id="IPR007172">
    <property type="entry name" value="DUF374"/>
</dbReference>
<dbReference type="EMBL" id="CP036434">
    <property type="protein sequence ID" value="QDV06116.1"/>
    <property type="molecule type" value="Genomic_DNA"/>
</dbReference>
<dbReference type="SUPFAM" id="SSF69593">
    <property type="entry name" value="Glycerol-3-phosphate (1)-acyltransferase"/>
    <property type="match status" value="1"/>
</dbReference>
<evidence type="ECO:0000313" key="4">
    <source>
        <dbReference type="Proteomes" id="UP000320390"/>
    </source>
</evidence>
<feature type="region of interest" description="Disordered" evidence="1">
    <location>
        <begin position="1"/>
        <end position="28"/>
    </location>
</feature>
<evidence type="ECO:0000259" key="2">
    <source>
        <dbReference type="Pfam" id="PF04028"/>
    </source>
</evidence>